<dbReference type="Proteomes" id="UP001151088">
    <property type="component" value="Unassembled WGS sequence"/>
</dbReference>
<dbReference type="InterPro" id="IPR008920">
    <property type="entry name" value="TF_FadR/GntR_C"/>
</dbReference>
<feature type="domain" description="HTH gntR-type" evidence="4">
    <location>
        <begin position="9"/>
        <end position="76"/>
    </location>
</feature>
<evidence type="ECO:0000256" key="2">
    <source>
        <dbReference type="ARBA" id="ARBA00023125"/>
    </source>
</evidence>
<keyword evidence="3" id="KW-0804">Transcription</keyword>
<dbReference type="Pfam" id="PF07729">
    <property type="entry name" value="FCD"/>
    <property type="match status" value="1"/>
</dbReference>
<dbReference type="SMART" id="SM00895">
    <property type="entry name" value="FCD"/>
    <property type="match status" value="1"/>
</dbReference>
<dbReference type="Gene3D" id="1.10.10.10">
    <property type="entry name" value="Winged helix-like DNA-binding domain superfamily/Winged helix DNA-binding domain"/>
    <property type="match status" value="1"/>
</dbReference>
<evidence type="ECO:0000256" key="3">
    <source>
        <dbReference type="ARBA" id="ARBA00023163"/>
    </source>
</evidence>
<comment type="caution">
    <text evidence="5">The sequence shown here is derived from an EMBL/GenBank/DDBJ whole genome shotgun (WGS) entry which is preliminary data.</text>
</comment>
<evidence type="ECO:0000256" key="1">
    <source>
        <dbReference type="ARBA" id="ARBA00023015"/>
    </source>
</evidence>
<dbReference type="RefSeq" id="WP_258734323.1">
    <property type="nucleotide sequence ID" value="NZ_JANTHZ010000010.1"/>
</dbReference>
<protein>
    <submittedName>
        <fullName evidence="5">GntR family transcriptional regulator</fullName>
    </submittedName>
</protein>
<name>A0A9X2PFW2_9HYPH</name>
<dbReference type="InterPro" id="IPR036390">
    <property type="entry name" value="WH_DNA-bd_sf"/>
</dbReference>
<dbReference type="PROSITE" id="PS50949">
    <property type="entry name" value="HTH_GNTR"/>
    <property type="match status" value="1"/>
</dbReference>
<dbReference type="SUPFAM" id="SSF48008">
    <property type="entry name" value="GntR ligand-binding domain-like"/>
    <property type="match status" value="1"/>
</dbReference>
<reference evidence="5" key="1">
    <citation type="submission" date="2022-08" db="EMBL/GenBank/DDBJ databases">
        <authorList>
            <person name="Li F."/>
        </authorList>
    </citation>
    <scope>NUCLEOTIDE SEQUENCE</scope>
    <source>
        <strain evidence="5">MQZ15Z-1</strain>
    </source>
</reference>
<dbReference type="EMBL" id="JANTHZ010000010">
    <property type="protein sequence ID" value="MCS0497170.1"/>
    <property type="molecule type" value="Genomic_DNA"/>
</dbReference>
<organism evidence="5 6">
    <name type="scientific">Ancylobacter mangrovi</name>
    <dbReference type="NCBI Taxonomy" id="2972472"/>
    <lineage>
        <taxon>Bacteria</taxon>
        <taxon>Pseudomonadati</taxon>
        <taxon>Pseudomonadota</taxon>
        <taxon>Alphaproteobacteria</taxon>
        <taxon>Hyphomicrobiales</taxon>
        <taxon>Xanthobacteraceae</taxon>
        <taxon>Ancylobacter</taxon>
    </lineage>
</organism>
<evidence type="ECO:0000313" key="5">
    <source>
        <dbReference type="EMBL" id="MCS0497170.1"/>
    </source>
</evidence>
<dbReference type="AlphaFoldDB" id="A0A9X2PFW2"/>
<dbReference type="GO" id="GO:0003677">
    <property type="term" value="F:DNA binding"/>
    <property type="evidence" value="ECO:0007669"/>
    <property type="project" value="UniProtKB-KW"/>
</dbReference>
<dbReference type="InterPro" id="IPR000524">
    <property type="entry name" value="Tscrpt_reg_HTH_GntR"/>
</dbReference>
<evidence type="ECO:0000259" key="4">
    <source>
        <dbReference type="PROSITE" id="PS50949"/>
    </source>
</evidence>
<sequence length="227" mass="25478">MPSPTFIPKPLVDQAFEWLEEAIIKGTYAPGTKLDEVALARAFNISRGPVREAIRRLEGKQLVERVPNIGARVASFAPDAIFDLLEVREGLEGIAARLATQRMSKEAIAGLDALLDRHAEQGEVQAGESYFQRSGDHDFHFRIIQGSGNAKLISMLCDDLYSLLRVYRYRSGLRPGQAPKSLQEHRSVVEAMKAGDADRAEHLMREHLRQARARLREEFEEDARKSA</sequence>
<dbReference type="CDD" id="cd07377">
    <property type="entry name" value="WHTH_GntR"/>
    <property type="match status" value="1"/>
</dbReference>
<dbReference type="PANTHER" id="PTHR43537">
    <property type="entry name" value="TRANSCRIPTIONAL REGULATOR, GNTR FAMILY"/>
    <property type="match status" value="1"/>
</dbReference>
<proteinExistence type="predicted"/>
<gene>
    <name evidence="5" type="ORF">NVS89_18955</name>
</gene>
<accession>A0A9X2PFW2</accession>
<keyword evidence="2" id="KW-0238">DNA-binding</keyword>
<evidence type="ECO:0000313" key="6">
    <source>
        <dbReference type="Proteomes" id="UP001151088"/>
    </source>
</evidence>
<dbReference type="GO" id="GO:0003700">
    <property type="term" value="F:DNA-binding transcription factor activity"/>
    <property type="evidence" value="ECO:0007669"/>
    <property type="project" value="InterPro"/>
</dbReference>
<dbReference type="Gene3D" id="1.20.120.530">
    <property type="entry name" value="GntR ligand-binding domain-like"/>
    <property type="match status" value="1"/>
</dbReference>
<dbReference type="PANTHER" id="PTHR43537:SF49">
    <property type="entry name" value="TRANSCRIPTIONAL REGULATORY PROTEIN"/>
    <property type="match status" value="1"/>
</dbReference>
<keyword evidence="1" id="KW-0805">Transcription regulation</keyword>
<dbReference type="InterPro" id="IPR011711">
    <property type="entry name" value="GntR_C"/>
</dbReference>
<keyword evidence="6" id="KW-1185">Reference proteome</keyword>
<dbReference type="InterPro" id="IPR036388">
    <property type="entry name" value="WH-like_DNA-bd_sf"/>
</dbReference>
<dbReference type="SUPFAM" id="SSF46785">
    <property type="entry name" value="Winged helix' DNA-binding domain"/>
    <property type="match status" value="1"/>
</dbReference>
<dbReference type="Pfam" id="PF00392">
    <property type="entry name" value="GntR"/>
    <property type="match status" value="1"/>
</dbReference>
<dbReference type="SMART" id="SM00345">
    <property type="entry name" value="HTH_GNTR"/>
    <property type="match status" value="1"/>
</dbReference>